<organism evidence="6 7">
    <name type="scientific">Curvibacter microcysteis</name>
    <dbReference type="NCBI Taxonomy" id="3026419"/>
    <lineage>
        <taxon>Bacteria</taxon>
        <taxon>Pseudomonadati</taxon>
        <taxon>Pseudomonadota</taxon>
        <taxon>Betaproteobacteria</taxon>
        <taxon>Burkholderiales</taxon>
        <taxon>Comamonadaceae</taxon>
        <taxon>Curvibacter</taxon>
    </lineage>
</organism>
<dbReference type="PRINTS" id="PR00039">
    <property type="entry name" value="HTHLYSR"/>
</dbReference>
<proteinExistence type="inferred from homology"/>
<name>A0ABT5MJI5_9BURK</name>
<dbReference type="PANTHER" id="PTHR30419">
    <property type="entry name" value="HTH-TYPE TRANSCRIPTIONAL REGULATOR YBHD"/>
    <property type="match status" value="1"/>
</dbReference>
<protein>
    <submittedName>
        <fullName evidence="6">LysR family transcriptional regulator</fullName>
    </submittedName>
</protein>
<reference evidence="6 7" key="1">
    <citation type="submission" date="2023-02" db="EMBL/GenBank/DDBJ databases">
        <title>Bacterial whole genome sequence for Curvibacter sp. HBC28.</title>
        <authorList>
            <person name="Le V."/>
            <person name="Ko S.-R."/>
            <person name="Ahn C.-Y."/>
            <person name="Oh H.-M."/>
        </authorList>
    </citation>
    <scope>NUCLEOTIDE SEQUENCE [LARGE SCALE GENOMIC DNA]</scope>
    <source>
        <strain evidence="6 7">HBC28</strain>
    </source>
</reference>
<keyword evidence="7" id="KW-1185">Reference proteome</keyword>
<evidence type="ECO:0000256" key="4">
    <source>
        <dbReference type="ARBA" id="ARBA00023163"/>
    </source>
</evidence>
<dbReference type="SUPFAM" id="SSF53850">
    <property type="entry name" value="Periplasmic binding protein-like II"/>
    <property type="match status" value="1"/>
</dbReference>
<dbReference type="Gene3D" id="1.10.10.10">
    <property type="entry name" value="Winged helix-like DNA-binding domain superfamily/Winged helix DNA-binding domain"/>
    <property type="match status" value="1"/>
</dbReference>
<dbReference type="Pfam" id="PF03466">
    <property type="entry name" value="LysR_substrate"/>
    <property type="match status" value="1"/>
</dbReference>
<evidence type="ECO:0000313" key="6">
    <source>
        <dbReference type="EMBL" id="MDD0816746.1"/>
    </source>
</evidence>
<dbReference type="SUPFAM" id="SSF46785">
    <property type="entry name" value="Winged helix' DNA-binding domain"/>
    <property type="match status" value="1"/>
</dbReference>
<dbReference type="Proteomes" id="UP001528672">
    <property type="component" value="Unassembled WGS sequence"/>
</dbReference>
<dbReference type="RefSeq" id="WP_273928780.1">
    <property type="nucleotide sequence ID" value="NZ_JAQSIO010000009.1"/>
</dbReference>
<evidence type="ECO:0000256" key="2">
    <source>
        <dbReference type="ARBA" id="ARBA00023015"/>
    </source>
</evidence>
<keyword evidence="2" id="KW-0805">Transcription regulation</keyword>
<keyword evidence="4" id="KW-0804">Transcription</keyword>
<evidence type="ECO:0000259" key="5">
    <source>
        <dbReference type="PROSITE" id="PS50931"/>
    </source>
</evidence>
<gene>
    <name evidence="6" type="ORF">PSQ39_19055</name>
</gene>
<dbReference type="PANTHER" id="PTHR30419:SF30">
    <property type="entry name" value="LYSR FAMILY TRANSCRIPTIONAL REGULATOR"/>
    <property type="match status" value="1"/>
</dbReference>
<dbReference type="InterPro" id="IPR005119">
    <property type="entry name" value="LysR_subst-bd"/>
</dbReference>
<dbReference type="InterPro" id="IPR000847">
    <property type="entry name" value="LysR_HTH_N"/>
</dbReference>
<keyword evidence="3" id="KW-0238">DNA-binding</keyword>
<dbReference type="InterPro" id="IPR036390">
    <property type="entry name" value="WH_DNA-bd_sf"/>
</dbReference>
<comment type="caution">
    <text evidence="6">The sequence shown here is derived from an EMBL/GenBank/DDBJ whole genome shotgun (WGS) entry which is preliminary data.</text>
</comment>
<dbReference type="PROSITE" id="PS50931">
    <property type="entry name" value="HTH_LYSR"/>
    <property type="match status" value="1"/>
</dbReference>
<dbReference type="InterPro" id="IPR050950">
    <property type="entry name" value="HTH-type_LysR_regulators"/>
</dbReference>
<comment type="similarity">
    <text evidence="1">Belongs to the LysR transcriptional regulatory family.</text>
</comment>
<dbReference type="Gene3D" id="3.40.190.290">
    <property type="match status" value="1"/>
</dbReference>
<dbReference type="InterPro" id="IPR036388">
    <property type="entry name" value="WH-like_DNA-bd_sf"/>
</dbReference>
<feature type="domain" description="HTH lysR-type" evidence="5">
    <location>
        <begin position="1"/>
        <end position="62"/>
    </location>
</feature>
<evidence type="ECO:0000256" key="1">
    <source>
        <dbReference type="ARBA" id="ARBA00009437"/>
    </source>
</evidence>
<dbReference type="EMBL" id="JAQSIO010000009">
    <property type="protein sequence ID" value="MDD0816746.1"/>
    <property type="molecule type" value="Genomic_DNA"/>
</dbReference>
<accession>A0ABT5MJI5</accession>
<evidence type="ECO:0000256" key="3">
    <source>
        <dbReference type="ARBA" id="ARBA00023125"/>
    </source>
</evidence>
<evidence type="ECO:0000313" key="7">
    <source>
        <dbReference type="Proteomes" id="UP001528672"/>
    </source>
</evidence>
<sequence>MKLPLFSLPLRYFVVVARARSVSEAARQLHVAASAVSRQITLLEESLGLPLFERAPRGMVPTAAGEKLLAHVLSATEEGHFLLEQLRGLAGRPRVRLACTEGFAAGFMAGALQAFRARHPEAQLELNVVAPDQVNVLLRQGEIDLGLKYSLSPEKEVAVLHTVQAPVMAVVRVGHPLAGKPRIRVQDAVRFPLVLGASGTTSRRLFDLACSQQGAQYVPAVVSNFSPALLSMMDNQDLMPAGYLTVAHWVARGELKALPFVEPELQQRRLCLLAQAGRSLLPPVQAFADLLVAGVGEFGKRKVRARPLRSASAMPPGAAVSA</sequence>
<dbReference type="Pfam" id="PF00126">
    <property type="entry name" value="HTH_1"/>
    <property type="match status" value="1"/>
</dbReference>